<accession>A0A9Q1DCP8</accession>
<feature type="compositionally biased region" description="Basic and acidic residues" evidence="1">
    <location>
        <begin position="296"/>
        <end position="310"/>
    </location>
</feature>
<organism evidence="2 3">
    <name type="scientific">Conger conger</name>
    <name type="common">Conger eel</name>
    <name type="synonym">Muraena conger</name>
    <dbReference type="NCBI Taxonomy" id="82655"/>
    <lineage>
        <taxon>Eukaryota</taxon>
        <taxon>Metazoa</taxon>
        <taxon>Chordata</taxon>
        <taxon>Craniata</taxon>
        <taxon>Vertebrata</taxon>
        <taxon>Euteleostomi</taxon>
        <taxon>Actinopterygii</taxon>
        <taxon>Neopterygii</taxon>
        <taxon>Teleostei</taxon>
        <taxon>Anguilliformes</taxon>
        <taxon>Congridae</taxon>
        <taxon>Conger</taxon>
    </lineage>
</organism>
<feature type="non-terminal residue" evidence="2">
    <location>
        <position position="1"/>
    </location>
</feature>
<feature type="region of interest" description="Disordered" evidence="1">
    <location>
        <begin position="37"/>
        <end position="85"/>
    </location>
</feature>
<dbReference type="EMBL" id="JAFJMO010000009">
    <property type="protein sequence ID" value="KAJ8267314.1"/>
    <property type="molecule type" value="Genomic_DNA"/>
</dbReference>
<evidence type="ECO:0000256" key="1">
    <source>
        <dbReference type="SAM" id="MobiDB-lite"/>
    </source>
</evidence>
<keyword evidence="3" id="KW-1185">Reference proteome</keyword>
<feature type="compositionally biased region" description="Basic and acidic residues" evidence="1">
    <location>
        <begin position="320"/>
        <end position="331"/>
    </location>
</feature>
<dbReference type="Proteomes" id="UP001152803">
    <property type="component" value="Unassembled WGS sequence"/>
</dbReference>
<name>A0A9Q1DCP8_CONCO</name>
<sequence length="353" mass="38586">EGERGSGVSSSKVVQHQKLISQHHFYFLLSVSSLPFPQVTDRQGGPGQTGRTRTDREDQDREAPAVSHSGAVGRKGHGPLSHTPTLCVGVGEKAPPTGLHQWSRSDKGAWHGSLKRTGSFQSLHLSPSATSVTDLWVHLSPTATSVTDLWVHLSPSATSVTDLWVHLSPSATSVTDLWRHLSPSATSVTDLWVHLSPTATSVTDLWVHLSPSAMSVTDLWRHLSPSATFVTDLWSHLSPSATSVTERERREREAEGGGEREWCEFLKSCTTSEAYFPTPLLLPPLRELASFFPSDRQTERTRTGREDQDRQGGPGQTGRTRTDREDQDREAPAVSHSGAGGRKGHGQWLGVDH</sequence>
<evidence type="ECO:0000313" key="2">
    <source>
        <dbReference type="EMBL" id="KAJ8267314.1"/>
    </source>
</evidence>
<reference evidence="2" key="1">
    <citation type="journal article" date="2023" name="Science">
        <title>Genome structures resolve the early diversification of teleost fishes.</title>
        <authorList>
            <person name="Parey E."/>
            <person name="Louis A."/>
            <person name="Montfort J."/>
            <person name="Bouchez O."/>
            <person name="Roques C."/>
            <person name="Iampietro C."/>
            <person name="Lluch J."/>
            <person name="Castinel A."/>
            <person name="Donnadieu C."/>
            <person name="Desvignes T."/>
            <person name="Floi Bucao C."/>
            <person name="Jouanno E."/>
            <person name="Wen M."/>
            <person name="Mejri S."/>
            <person name="Dirks R."/>
            <person name="Jansen H."/>
            <person name="Henkel C."/>
            <person name="Chen W.J."/>
            <person name="Zahm M."/>
            <person name="Cabau C."/>
            <person name="Klopp C."/>
            <person name="Thompson A.W."/>
            <person name="Robinson-Rechavi M."/>
            <person name="Braasch I."/>
            <person name="Lecointre G."/>
            <person name="Bobe J."/>
            <person name="Postlethwait J.H."/>
            <person name="Berthelot C."/>
            <person name="Roest Crollius H."/>
            <person name="Guiguen Y."/>
        </authorList>
    </citation>
    <scope>NUCLEOTIDE SEQUENCE</scope>
    <source>
        <strain evidence="2">Concon-B</strain>
    </source>
</reference>
<comment type="caution">
    <text evidence="2">The sequence shown here is derived from an EMBL/GenBank/DDBJ whole genome shotgun (WGS) entry which is preliminary data.</text>
</comment>
<protein>
    <submittedName>
        <fullName evidence="2">Uncharacterized protein</fullName>
    </submittedName>
</protein>
<dbReference type="AlphaFoldDB" id="A0A9Q1DCP8"/>
<proteinExistence type="predicted"/>
<gene>
    <name evidence="2" type="ORF">COCON_G00124860</name>
</gene>
<feature type="compositionally biased region" description="Basic and acidic residues" evidence="1">
    <location>
        <begin position="52"/>
        <end position="63"/>
    </location>
</feature>
<feature type="region of interest" description="Disordered" evidence="1">
    <location>
        <begin position="291"/>
        <end position="353"/>
    </location>
</feature>
<evidence type="ECO:0000313" key="3">
    <source>
        <dbReference type="Proteomes" id="UP001152803"/>
    </source>
</evidence>